<dbReference type="FunFam" id="3.60.10.10:FF:000026">
    <property type="entry name" value="Exodeoxyribonuclease III"/>
    <property type="match status" value="1"/>
</dbReference>
<feature type="active site" description="Proton donor/acceptor" evidence="5">
    <location>
        <position position="148"/>
    </location>
</feature>
<evidence type="ECO:0000256" key="2">
    <source>
        <dbReference type="ARBA" id="ARBA00022723"/>
    </source>
</evidence>
<keyword evidence="2 6" id="KW-0479">Metal-binding</keyword>
<dbReference type="PROSITE" id="PS51435">
    <property type="entry name" value="AP_NUCLEASE_F1_4"/>
    <property type="match status" value="1"/>
</dbReference>
<dbReference type="NCBIfam" id="TIGR00195">
    <property type="entry name" value="exoDNase_III"/>
    <property type="match status" value="1"/>
</dbReference>
<feature type="binding site" evidence="6">
    <location>
        <position position="7"/>
    </location>
    <ligand>
        <name>Mg(2+)</name>
        <dbReference type="ChEBI" id="CHEBI:18420"/>
        <label>1</label>
    </ligand>
</feature>
<evidence type="ECO:0000256" key="4">
    <source>
        <dbReference type="ARBA" id="ARBA00022842"/>
    </source>
</evidence>
<accession>A0A4Q5M0P2</accession>
<keyword evidence="6" id="KW-0464">Manganese</keyword>
<comment type="similarity">
    <text evidence="1">Belongs to the DNA repair enzymes AP/ExoA family.</text>
</comment>
<feature type="site" description="Important for catalytic activity" evidence="7">
    <location>
        <position position="219"/>
    </location>
</feature>
<dbReference type="InterPro" id="IPR036691">
    <property type="entry name" value="Endo/exonu/phosph_ase_sf"/>
</dbReference>
<dbReference type="NCBIfam" id="TIGR00633">
    <property type="entry name" value="xth"/>
    <property type="match status" value="1"/>
</dbReference>
<dbReference type="GO" id="GO:0046872">
    <property type="term" value="F:metal ion binding"/>
    <property type="evidence" value="ECO:0007669"/>
    <property type="project" value="UniProtKB-KW"/>
</dbReference>
<evidence type="ECO:0000256" key="6">
    <source>
        <dbReference type="PIRSR" id="PIRSR604808-2"/>
    </source>
</evidence>
<evidence type="ECO:0000256" key="5">
    <source>
        <dbReference type="PIRSR" id="PIRSR604808-1"/>
    </source>
</evidence>
<comment type="caution">
    <text evidence="9">The sequence shown here is derived from an EMBL/GenBank/DDBJ whole genome shotgun (WGS) entry which is preliminary data.</text>
</comment>
<dbReference type="PANTHER" id="PTHR22748">
    <property type="entry name" value="AP ENDONUCLEASE"/>
    <property type="match status" value="1"/>
</dbReference>
<name>A0A4Q5M0P2_9BACT</name>
<comment type="cofactor">
    <cofactor evidence="6">
        <name>Mg(2+)</name>
        <dbReference type="ChEBI" id="CHEBI:18420"/>
    </cofactor>
    <cofactor evidence="6">
        <name>Mn(2+)</name>
        <dbReference type="ChEBI" id="CHEBI:29035"/>
    </cofactor>
    <text evidence="6">Probably binds two magnesium or manganese ions per subunit.</text>
</comment>
<evidence type="ECO:0000256" key="1">
    <source>
        <dbReference type="ARBA" id="ARBA00007092"/>
    </source>
</evidence>
<feature type="binding site" evidence="6">
    <location>
        <position position="35"/>
    </location>
    <ligand>
        <name>Mg(2+)</name>
        <dbReference type="ChEBI" id="CHEBI:18420"/>
        <label>1</label>
    </ligand>
</feature>
<reference evidence="9 10" key="1">
    <citation type="submission" date="2019-02" db="EMBL/GenBank/DDBJ databases">
        <title>Bacterial novel species Emticicia sp. 17J42-9 isolated from soil.</title>
        <authorList>
            <person name="Jung H.-Y."/>
        </authorList>
    </citation>
    <scope>NUCLEOTIDE SEQUENCE [LARGE SCALE GENOMIC DNA]</scope>
    <source>
        <strain evidence="9 10">17J42-9</strain>
    </source>
</reference>
<dbReference type="OrthoDB" id="9803914at2"/>
<protein>
    <submittedName>
        <fullName evidence="9">Exodeoxyribonuclease III</fullName>
        <ecNumber evidence="9">3.1.11.2</ecNumber>
    </submittedName>
</protein>
<dbReference type="PANTHER" id="PTHR22748:SF6">
    <property type="entry name" value="DNA-(APURINIC OR APYRIMIDINIC SITE) ENDONUCLEASE"/>
    <property type="match status" value="1"/>
</dbReference>
<feature type="active site" evidence="5">
    <location>
        <position position="108"/>
    </location>
</feature>
<dbReference type="SUPFAM" id="SSF56219">
    <property type="entry name" value="DNase I-like"/>
    <property type="match status" value="1"/>
</dbReference>
<evidence type="ECO:0000313" key="9">
    <source>
        <dbReference type="EMBL" id="RYU95585.1"/>
    </source>
</evidence>
<feature type="binding site" evidence="6">
    <location>
        <position position="244"/>
    </location>
    <ligand>
        <name>Mg(2+)</name>
        <dbReference type="ChEBI" id="CHEBI:18420"/>
        <label>1</label>
    </ligand>
</feature>
<evidence type="ECO:0000256" key="3">
    <source>
        <dbReference type="ARBA" id="ARBA00022801"/>
    </source>
</evidence>
<dbReference type="InterPro" id="IPR004808">
    <property type="entry name" value="AP_endonuc_1"/>
</dbReference>
<dbReference type="Gene3D" id="3.60.10.10">
    <property type="entry name" value="Endonuclease/exonuclease/phosphatase"/>
    <property type="match status" value="1"/>
</dbReference>
<evidence type="ECO:0000259" key="8">
    <source>
        <dbReference type="Pfam" id="PF03372"/>
    </source>
</evidence>
<dbReference type="GO" id="GO:0008081">
    <property type="term" value="F:phosphoric diester hydrolase activity"/>
    <property type="evidence" value="ECO:0007669"/>
    <property type="project" value="TreeGrafter"/>
</dbReference>
<dbReference type="Proteomes" id="UP000293162">
    <property type="component" value="Unassembled WGS sequence"/>
</dbReference>
<dbReference type="GO" id="GO:0006284">
    <property type="term" value="P:base-excision repair"/>
    <property type="evidence" value="ECO:0007669"/>
    <property type="project" value="TreeGrafter"/>
</dbReference>
<dbReference type="RefSeq" id="WP_130020978.1">
    <property type="nucleotide sequence ID" value="NZ_SEWF01000013.1"/>
</dbReference>
<feature type="site" description="Transition state stabilizer" evidence="7">
    <location>
        <position position="150"/>
    </location>
</feature>
<feature type="domain" description="Endonuclease/exonuclease/phosphatase" evidence="8">
    <location>
        <begin position="4"/>
        <end position="245"/>
    </location>
</feature>
<proteinExistence type="inferred from homology"/>
<organism evidence="9 10">
    <name type="scientific">Emticicia agri</name>
    <dbReference type="NCBI Taxonomy" id="2492393"/>
    <lineage>
        <taxon>Bacteria</taxon>
        <taxon>Pseudomonadati</taxon>
        <taxon>Bacteroidota</taxon>
        <taxon>Cytophagia</taxon>
        <taxon>Cytophagales</taxon>
        <taxon>Leadbetterellaceae</taxon>
        <taxon>Emticicia</taxon>
    </lineage>
</organism>
<dbReference type="EMBL" id="SEWF01000013">
    <property type="protein sequence ID" value="RYU95585.1"/>
    <property type="molecule type" value="Genomic_DNA"/>
</dbReference>
<sequence>MKIISYNVNGIRAAINKGLLTWLETHQPDAICLQEIKLSETELVSHKFEEMGYHCYWYPAQKRGYSGVAILSKVKPLHVAYGMGIKEYDFEGRMIRADFEKFSLVCTYFPSGTSGDERQGIKMKFVEDFFVYIEKLSKTIPNLVLSGDVNICHQEIDIHNPKANAKSSGFLPEERAWVGRFLDSGYIDTFRFFNQTPHHYTWWSLRLGARAKNLGWRIDYHFASKSLQLHLKSAAIYPEVYFSDHCPIELCLEFA</sequence>
<feature type="binding site" evidence="6">
    <location>
        <position position="148"/>
    </location>
    <ligand>
        <name>Mg(2+)</name>
        <dbReference type="ChEBI" id="CHEBI:18420"/>
        <label>1</label>
    </ligand>
</feature>
<dbReference type="GO" id="GO:0008311">
    <property type="term" value="F:double-stranded DNA 3'-5' DNA exonuclease activity"/>
    <property type="evidence" value="ECO:0007669"/>
    <property type="project" value="UniProtKB-EC"/>
</dbReference>
<feature type="binding site" evidence="6">
    <location>
        <position position="150"/>
    </location>
    <ligand>
        <name>Mg(2+)</name>
        <dbReference type="ChEBI" id="CHEBI:18420"/>
        <label>1</label>
    </ligand>
</feature>
<dbReference type="AlphaFoldDB" id="A0A4Q5M0P2"/>
<feature type="site" description="Interaction with DNA substrate" evidence="7">
    <location>
        <position position="245"/>
    </location>
</feature>
<keyword evidence="10" id="KW-1185">Reference proteome</keyword>
<evidence type="ECO:0000256" key="7">
    <source>
        <dbReference type="PIRSR" id="PIRSR604808-3"/>
    </source>
</evidence>
<feature type="active site" description="Proton acceptor" evidence="5">
    <location>
        <position position="245"/>
    </location>
</feature>
<feature type="binding site" evidence="6">
    <location>
        <position position="245"/>
    </location>
    <ligand>
        <name>Mg(2+)</name>
        <dbReference type="ChEBI" id="CHEBI:18420"/>
        <label>1</label>
    </ligand>
</feature>
<dbReference type="CDD" id="cd10281">
    <property type="entry name" value="Nape_like_AP-endo"/>
    <property type="match status" value="1"/>
</dbReference>
<dbReference type="Pfam" id="PF03372">
    <property type="entry name" value="Exo_endo_phos"/>
    <property type="match status" value="1"/>
</dbReference>
<keyword evidence="3 9" id="KW-0378">Hydrolase</keyword>
<dbReference type="InterPro" id="IPR005135">
    <property type="entry name" value="Endo/exonuclease/phosphatase"/>
</dbReference>
<dbReference type="GO" id="GO:0003906">
    <property type="term" value="F:DNA-(apurinic or apyrimidinic site) endonuclease activity"/>
    <property type="evidence" value="ECO:0007669"/>
    <property type="project" value="TreeGrafter"/>
</dbReference>
<keyword evidence="4 6" id="KW-0460">Magnesium</keyword>
<gene>
    <name evidence="9" type="primary">xth</name>
    <name evidence="9" type="ORF">EWM59_10765</name>
</gene>
<evidence type="ECO:0000313" key="10">
    <source>
        <dbReference type="Proteomes" id="UP000293162"/>
    </source>
</evidence>
<dbReference type="EC" id="3.1.11.2" evidence="9"/>